<keyword evidence="6" id="KW-0539">Nucleus</keyword>
<evidence type="ECO:0000259" key="7">
    <source>
        <dbReference type="PROSITE" id="PS50950"/>
    </source>
</evidence>
<sequence length="250" mass="28236">MVFTCVIQGCGKRPEPYVRNLHGFPNNLETIKAWNEFVKRTRPTWNGNTPSSRVCSEHFQPDCYKNHMAWSMKWVRTLDLKDDFQVPTIYPAVVKKSPALLAKDDRKAGRNISPIPPSSSTMLASVEIKKEEEESPCSGATMPPLIQGCHVKTEYQVMYFVRHVASQTDPPSISTNTRSVGTQLTRIPRQIKVQTTGSQVIFNSQHRIICTDPLKSPLLLLQPTLVKRPSKKLRLGLEYEEEALQGKTSS</sequence>
<dbReference type="PANTHER" id="PTHR46600">
    <property type="entry name" value="THAP DOMAIN-CONTAINING"/>
    <property type="match status" value="1"/>
</dbReference>
<protein>
    <recommendedName>
        <fullName evidence="6">THAP domain-containing protein 1</fullName>
    </recommendedName>
</protein>
<feature type="non-terminal residue" evidence="8">
    <location>
        <position position="250"/>
    </location>
</feature>
<evidence type="ECO:0000256" key="2">
    <source>
        <dbReference type="ARBA" id="ARBA00022771"/>
    </source>
</evidence>
<dbReference type="GO" id="GO:0043565">
    <property type="term" value="F:sequence-specific DNA binding"/>
    <property type="evidence" value="ECO:0007669"/>
    <property type="project" value="UniProtKB-UniRule"/>
</dbReference>
<dbReference type="EMBL" id="NHOQ01000034">
    <property type="protein sequence ID" value="PWA33572.1"/>
    <property type="molecule type" value="Genomic_DNA"/>
</dbReference>
<dbReference type="GO" id="GO:0005654">
    <property type="term" value="C:nucleoplasm"/>
    <property type="evidence" value="ECO:0007669"/>
    <property type="project" value="UniProtKB-SubCell"/>
</dbReference>
<reference evidence="8 9" key="1">
    <citation type="journal article" date="2018" name="G3 (Bethesda)">
        <title>A High-Quality Reference Genome for the Invasive Mosquitofish Gambusia affinis Using a Chicago Library.</title>
        <authorList>
            <person name="Hoffberg S.L."/>
            <person name="Troendle N.J."/>
            <person name="Glenn T.C."/>
            <person name="Mahmud O."/>
            <person name="Louha S."/>
            <person name="Chalopin D."/>
            <person name="Bennetzen J.L."/>
            <person name="Mauricio R."/>
        </authorList>
    </citation>
    <scope>NUCLEOTIDE SEQUENCE [LARGE SCALE GENOMIC DNA]</scope>
    <source>
        <strain evidence="8">NE01/NJP1002.9</strain>
        <tissue evidence="8">Muscle</tissue>
    </source>
</reference>
<evidence type="ECO:0000256" key="6">
    <source>
        <dbReference type="RuleBase" id="RU369073"/>
    </source>
</evidence>
<evidence type="ECO:0000256" key="4">
    <source>
        <dbReference type="ARBA" id="ARBA00023125"/>
    </source>
</evidence>
<dbReference type="Pfam" id="PF05485">
    <property type="entry name" value="THAP"/>
    <property type="match status" value="1"/>
</dbReference>
<keyword evidence="6" id="KW-0131">Cell cycle</keyword>
<comment type="function">
    <text evidence="6">DNA-binding transcription regulator that regulates endothelial cell proliferation and G1/S cell-cycle progression. Specifically binds the 5'-[AT]NTNN[GT]GGCA[AGT]-3' core DNA sequence and acts by modulating expression of pRB-E2F cell-cycle target genes.</text>
</comment>
<dbReference type="PANTHER" id="PTHR46600:SF11">
    <property type="entry name" value="THAP DOMAIN-CONTAINING PROTEIN 10"/>
    <property type="match status" value="1"/>
</dbReference>
<evidence type="ECO:0000313" key="8">
    <source>
        <dbReference type="EMBL" id="PWA33572.1"/>
    </source>
</evidence>
<evidence type="ECO:0000256" key="1">
    <source>
        <dbReference type="ARBA" id="ARBA00022723"/>
    </source>
</evidence>
<keyword evidence="1" id="KW-0479">Metal-binding</keyword>
<dbReference type="GO" id="GO:0001935">
    <property type="term" value="P:endothelial cell proliferation"/>
    <property type="evidence" value="ECO:0007669"/>
    <property type="project" value="UniProtKB-UniRule"/>
</dbReference>
<comment type="subcellular location">
    <subcellularLocation>
        <location evidence="6">Nucleus</location>
        <location evidence="6">Nucleoplasm</location>
    </subcellularLocation>
</comment>
<keyword evidence="4 5" id="KW-0238">DNA-binding</keyword>
<comment type="similarity">
    <text evidence="6">Belongs to the THAP1 family.</text>
</comment>
<dbReference type="SMART" id="SM00980">
    <property type="entry name" value="THAP"/>
    <property type="match status" value="1"/>
</dbReference>
<keyword evidence="2 5" id="KW-0863">Zinc-finger</keyword>
<dbReference type="Gene3D" id="6.20.210.20">
    <property type="entry name" value="THAP domain"/>
    <property type="match status" value="1"/>
</dbReference>
<name>A0A315WBM4_GAMAF</name>
<keyword evidence="6" id="KW-0805">Transcription regulation</keyword>
<evidence type="ECO:0000256" key="3">
    <source>
        <dbReference type="ARBA" id="ARBA00022833"/>
    </source>
</evidence>
<dbReference type="Proteomes" id="UP000250572">
    <property type="component" value="Unassembled WGS sequence"/>
</dbReference>
<dbReference type="InterPro" id="IPR026516">
    <property type="entry name" value="THAP1/10"/>
</dbReference>
<comment type="caution">
    <text evidence="8">The sequence shown here is derived from an EMBL/GenBank/DDBJ whole genome shotgun (WGS) entry which is preliminary data.</text>
</comment>
<gene>
    <name evidence="8" type="ORF">CCH79_00007513</name>
</gene>
<keyword evidence="3" id="KW-0862">Zinc</keyword>
<dbReference type="InterPro" id="IPR006612">
    <property type="entry name" value="THAP_Znf"/>
</dbReference>
<evidence type="ECO:0000256" key="5">
    <source>
        <dbReference type="PROSITE-ProRule" id="PRU00309"/>
    </source>
</evidence>
<evidence type="ECO:0000313" key="9">
    <source>
        <dbReference type="Proteomes" id="UP000250572"/>
    </source>
</evidence>
<dbReference type="GO" id="GO:0008270">
    <property type="term" value="F:zinc ion binding"/>
    <property type="evidence" value="ECO:0007669"/>
    <property type="project" value="UniProtKB-KW"/>
</dbReference>
<feature type="domain" description="THAP-type" evidence="7">
    <location>
        <begin position="1"/>
        <end position="90"/>
    </location>
</feature>
<dbReference type="InterPro" id="IPR038441">
    <property type="entry name" value="THAP_Znf_sf"/>
</dbReference>
<organism evidence="8 9">
    <name type="scientific">Gambusia affinis</name>
    <name type="common">Western mosquitofish</name>
    <name type="synonym">Heterandria affinis</name>
    <dbReference type="NCBI Taxonomy" id="33528"/>
    <lineage>
        <taxon>Eukaryota</taxon>
        <taxon>Metazoa</taxon>
        <taxon>Chordata</taxon>
        <taxon>Craniata</taxon>
        <taxon>Vertebrata</taxon>
        <taxon>Euteleostomi</taxon>
        <taxon>Actinopterygii</taxon>
        <taxon>Neopterygii</taxon>
        <taxon>Teleostei</taxon>
        <taxon>Neoteleostei</taxon>
        <taxon>Acanthomorphata</taxon>
        <taxon>Ovalentaria</taxon>
        <taxon>Atherinomorphae</taxon>
        <taxon>Cyprinodontiformes</taxon>
        <taxon>Poeciliidae</taxon>
        <taxon>Poeciliinae</taxon>
        <taxon>Gambusia</taxon>
    </lineage>
</organism>
<keyword evidence="6" id="KW-0175">Coiled coil</keyword>
<dbReference type="PROSITE" id="PS50950">
    <property type="entry name" value="ZF_THAP"/>
    <property type="match status" value="1"/>
</dbReference>
<keyword evidence="6" id="KW-0804">Transcription</keyword>
<keyword evidence="9" id="KW-1185">Reference proteome</keyword>
<accession>A0A315WBM4</accession>
<dbReference type="GO" id="GO:0003700">
    <property type="term" value="F:DNA-binding transcription factor activity"/>
    <property type="evidence" value="ECO:0007669"/>
    <property type="project" value="UniProtKB-UniRule"/>
</dbReference>
<dbReference type="AlphaFoldDB" id="A0A315WBM4"/>
<proteinExistence type="inferred from homology"/>
<dbReference type="SUPFAM" id="SSF57716">
    <property type="entry name" value="Glucocorticoid receptor-like (DNA-binding domain)"/>
    <property type="match status" value="1"/>
</dbReference>